<comment type="function">
    <text evidence="3">Specifically catalyzes the cleavage of the D-lactyl ether substituent of MurNAc 6-phosphate, producing GlcNAc 6-phosphate and D-lactate.</text>
</comment>
<comment type="similarity">
    <text evidence="3">Belongs to the GCKR-like family. MurNAc-6-P etherase subfamily.</text>
</comment>
<dbReference type="PANTHER" id="PTHR10088:SF4">
    <property type="entry name" value="GLUCOKINASE REGULATORY PROTEIN"/>
    <property type="match status" value="1"/>
</dbReference>
<dbReference type="SUPFAM" id="SSF53697">
    <property type="entry name" value="SIS domain"/>
    <property type="match status" value="1"/>
</dbReference>
<protein>
    <recommendedName>
        <fullName evidence="3">N-acetylmuramic acid 6-phosphate etherase</fullName>
        <shortName evidence="3">MurNAc-6-P etherase</shortName>
        <ecNumber evidence="3">4.2.1.126</ecNumber>
    </recommendedName>
    <alternativeName>
        <fullName evidence="3">N-acetylmuramic acid 6-phosphate hydrolase</fullName>
    </alternativeName>
    <alternativeName>
        <fullName evidence="3">N-acetylmuramic acid 6-phosphate lyase</fullName>
    </alternativeName>
</protein>
<comment type="catalytic activity">
    <reaction evidence="3">
        <text>N-acetyl-D-muramate 6-phosphate + H2O = N-acetyl-D-glucosamine 6-phosphate + (R)-lactate</text>
        <dbReference type="Rhea" id="RHEA:26410"/>
        <dbReference type="ChEBI" id="CHEBI:15377"/>
        <dbReference type="ChEBI" id="CHEBI:16004"/>
        <dbReference type="ChEBI" id="CHEBI:57513"/>
        <dbReference type="ChEBI" id="CHEBI:58722"/>
        <dbReference type="EC" id="4.2.1.126"/>
    </reaction>
</comment>
<dbReference type="PROSITE" id="PS51464">
    <property type="entry name" value="SIS"/>
    <property type="match status" value="1"/>
</dbReference>
<feature type="domain" description="SIS" evidence="4">
    <location>
        <begin position="53"/>
        <end position="216"/>
    </location>
</feature>
<comment type="pathway">
    <text evidence="3">Amino-sugar metabolism; N-acetylmuramate degradation.</text>
</comment>
<feature type="active site" evidence="3">
    <location>
        <position position="112"/>
    </location>
</feature>
<name>A0ABZ3EEI1_9STAP</name>
<keyword evidence="1 3" id="KW-0456">Lyase</keyword>
<dbReference type="RefSeq" id="WP_251517833.1">
    <property type="nucleotide sequence ID" value="NZ_CP128355.1"/>
</dbReference>
<evidence type="ECO:0000259" key="4">
    <source>
        <dbReference type="PROSITE" id="PS51464"/>
    </source>
</evidence>
<dbReference type="InterPro" id="IPR005486">
    <property type="entry name" value="Glucokinase_regulatory_CS"/>
</dbReference>
<comment type="subunit">
    <text evidence="3">Homodimer.</text>
</comment>
<dbReference type="Pfam" id="PF20741">
    <property type="entry name" value="GKRP-like_C"/>
    <property type="match status" value="1"/>
</dbReference>
<evidence type="ECO:0000256" key="2">
    <source>
        <dbReference type="ARBA" id="ARBA00023277"/>
    </source>
</evidence>
<dbReference type="NCBIfam" id="TIGR00274">
    <property type="entry name" value="N-acetylmuramic acid 6-phosphate etherase"/>
    <property type="match status" value="1"/>
</dbReference>
<proteinExistence type="inferred from homology"/>
<dbReference type="PANTHER" id="PTHR10088">
    <property type="entry name" value="GLUCOKINASE REGULATORY PROTEIN"/>
    <property type="match status" value="1"/>
</dbReference>
<dbReference type="Proteomes" id="UP001436297">
    <property type="component" value="Chromosome"/>
</dbReference>
<evidence type="ECO:0000313" key="6">
    <source>
        <dbReference type="Proteomes" id="UP001436297"/>
    </source>
</evidence>
<evidence type="ECO:0000256" key="3">
    <source>
        <dbReference type="HAMAP-Rule" id="MF_00068"/>
    </source>
</evidence>
<dbReference type="NCBIfam" id="NF003915">
    <property type="entry name" value="PRK05441.1"/>
    <property type="match status" value="1"/>
</dbReference>
<dbReference type="InterPro" id="IPR046348">
    <property type="entry name" value="SIS_dom_sf"/>
</dbReference>
<dbReference type="InterPro" id="IPR001347">
    <property type="entry name" value="SIS_dom"/>
</dbReference>
<accession>A0ABZ3EEI1</accession>
<dbReference type="Gene3D" id="1.10.8.1080">
    <property type="match status" value="1"/>
</dbReference>
<organism evidence="5 6">
    <name type="scientific">Staphylococcus hsinchuensis</name>
    <dbReference type="NCBI Taxonomy" id="3051183"/>
    <lineage>
        <taxon>Bacteria</taxon>
        <taxon>Bacillati</taxon>
        <taxon>Bacillota</taxon>
        <taxon>Bacilli</taxon>
        <taxon>Bacillales</taxon>
        <taxon>Staphylococcaceae</taxon>
        <taxon>Staphylococcus</taxon>
    </lineage>
</organism>
<evidence type="ECO:0000256" key="1">
    <source>
        <dbReference type="ARBA" id="ARBA00023239"/>
    </source>
</evidence>
<dbReference type="HAMAP" id="MF_00068">
    <property type="entry name" value="MurQ"/>
    <property type="match status" value="1"/>
</dbReference>
<evidence type="ECO:0000313" key="5">
    <source>
        <dbReference type="EMBL" id="XAF70752.1"/>
    </source>
</evidence>
<gene>
    <name evidence="3 5" type="primary">murQ</name>
    <name evidence="5" type="ORF">QQM35_01145</name>
</gene>
<keyword evidence="2 3" id="KW-0119">Carbohydrate metabolism</keyword>
<dbReference type="CDD" id="cd05007">
    <property type="entry name" value="SIS_Etherase"/>
    <property type="match status" value="1"/>
</dbReference>
<feature type="active site" description="Proton donor" evidence="3">
    <location>
        <position position="81"/>
    </location>
</feature>
<sequence length="296" mass="32219">MKHLTTETRNEATMHLDEMSIQQALKTMNQEDQRVSQAINTALPQIAKVIEVTTTQFKNGGRIIYIGAGTSGRLGVLDAAECVPTFNTDPGDVIGIIAGGSRAMTEAVEGAEDDEMLAQTNLKEIELNNKDVVIGISASGRTPFVKGGLYYAKHLGAHTVSIACNTNTEISESAEFPIEVAVGPEVLTGSTRLKAGTAQKLILNMISTLTMVGVGKVYDNLMIDVKATNQKLVDRSIRIIQDICDITYEQAQKLYETARSDVKVAVVMHLCDINREAAQERLKRNNNIVKQAIKDQ</sequence>
<dbReference type="InterPro" id="IPR040190">
    <property type="entry name" value="MURQ/GCKR"/>
</dbReference>
<dbReference type="InterPro" id="IPR005488">
    <property type="entry name" value="Etherase_MurQ"/>
</dbReference>
<reference evidence="5 6" key="1">
    <citation type="journal article" date="2024" name="Pathogens">
        <title>Staphylococcus hsinchuensis sp. nov., Isolated from Soymilk.</title>
        <authorList>
            <person name="Wang Y.T."/>
            <person name="Lin Y.C."/>
            <person name="Hsieh Y.H."/>
            <person name="Lin Y.T."/>
            <person name="Hamada M."/>
            <person name="Chen C.C."/>
            <person name="Liou J.S."/>
            <person name="Lee A.Y."/>
            <person name="Zhang W.L."/>
            <person name="Chen Y.T."/>
            <person name="Huang C.H."/>
        </authorList>
    </citation>
    <scope>NUCLEOTIDE SEQUENCE [LARGE SCALE GENOMIC DNA]</scope>
    <source>
        <strain evidence="5 6">H164</strain>
    </source>
</reference>
<dbReference type="Pfam" id="PF22645">
    <property type="entry name" value="GKRP_SIS_N"/>
    <property type="match status" value="1"/>
</dbReference>
<dbReference type="NCBIfam" id="NF009222">
    <property type="entry name" value="PRK12570.1"/>
    <property type="match status" value="1"/>
</dbReference>
<dbReference type="GO" id="GO:0016829">
    <property type="term" value="F:lyase activity"/>
    <property type="evidence" value="ECO:0007669"/>
    <property type="project" value="UniProtKB-KW"/>
</dbReference>
<comment type="miscellaneous">
    <text evidence="3">A lyase-type mechanism (elimination/hydration) is suggested for the cleavage of the lactyl ether bond of MurNAc 6-phosphate, with the formation of an alpha,beta-unsaturated aldehyde intermediate with (E)-stereochemistry, followed by the syn addition of water to give product.</text>
</comment>
<dbReference type="Gene3D" id="3.40.50.10490">
    <property type="entry name" value="Glucose-6-phosphate isomerase like protein, domain 1"/>
    <property type="match status" value="1"/>
</dbReference>
<dbReference type="EMBL" id="CP128355">
    <property type="protein sequence ID" value="XAF70752.1"/>
    <property type="molecule type" value="Genomic_DNA"/>
</dbReference>
<keyword evidence="6" id="KW-1185">Reference proteome</keyword>
<dbReference type="EC" id="4.2.1.126" evidence="3"/>
<dbReference type="PROSITE" id="PS01272">
    <property type="entry name" value="GCKR"/>
    <property type="match status" value="1"/>
</dbReference>